<evidence type="ECO:0000313" key="7">
    <source>
        <dbReference type="EMBL" id="AVY96112.1"/>
    </source>
</evidence>
<evidence type="ECO:0000256" key="5">
    <source>
        <dbReference type="ARBA" id="ARBA00022840"/>
    </source>
</evidence>
<dbReference type="FunFam" id="3.40.50.300:FF:000134">
    <property type="entry name" value="Iron-enterobactin ABC transporter ATP-binding protein"/>
    <property type="match status" value="1"/>
</dbReference>
<reference evidence="7 8" key="1">
    <citation type="submission" date="2018-04" db="EMBL/GenBank/DDBJ databases">
        <title>Denitrifier Microvirgula.</title>
        <authorList>
            <person name="Anderson E."/>
            <person name="Jang J."/>
            <person name="Ishii S."/>
        </authorList>
    </citation>
    <scope>NUCLEOTIDE SEQUENCE [LARGE SCALE GENOMIC DNA]</scope>
    <source>
        <strain evidence="7 8">BE2.4</strain>
    </source>
</reference>
<dbReference type="InterPro" id="IPR003439">
    <property type="entry name" value="ABC_transporter-like_ATP-bd"/>
</dbReference>
<accession>A0A2S0PFG9</accession>
<sequence>MRYGQRRVLDDIRVPALTAGSLTALIGPNAAGKSTLLRGVAGLAPASGRVLLDGEDLARSPQAERARRMAYLPQTLPGRSRLGVFEAVLSAAMAARPGRGHAAAADLHAVDAVLARLDLTALADRGIDALSGGQRQRVGLAQALVRDPAVLLLDEPTSALDLHHQYRAVDVIRRETRARGLITLLVVHDINLALRFADRVLVLHDGRLVADGKPGAVIDRELLARVYRVDGEVTGIGGRPTVLVHGVVRRPHSGAGRREADAIGNP</sequence>
<dbReference type="InterPro" id="IPR027417">
    <property type="entry name" value="P-loop_NTPase"/>
</dbReference>
<dbReference type="PROSITE" id="PS50893">
    <property type="entry name" value="ABC_TRANSPORTER_2"/>
    <property type="match status" value="1"/>
</dbReference>
<keyword evidence="8" id="KW-1185">Reference proteome</keyword>
<dbReference type="PANTHER" id="PTHR42794:SF2">
    <property type="entry name" value="ABC TRANSPORTER ATP-BINDING PROTEIN"/>
    <property type="match status" value="1"/>
</dbReference>
<keyword evidence="3" id="KW-0472">Membrane</keyword>
<dbReference type="Proteomes" id="UP000244173">
    <property type="component" value="Chromosome"/>
</dbReference>
<dbReference type="Pfam" id="PF00005">
    <property type="entry name" value="ABC_tran"/>
    <property type="match status" value="1"/>
</dbReference>
<dbReference type="Gene3D" id="3.40.50.300">
    <property type="entry name" value="P-loop containing nucleotide triphosphate hydrolases"/>
    <property type="match status" value="1"/>
</dbReference>
<gene>
    <name evidence="7" type="ORF">DAI18_14445</name>
</gene>
<organism evidence="7 8">
    <name type="scientific">Microvirgula aerodenitrificans</name>
    <dbReference type="NCBI Taxonomy" id="57480"/>
    <lineage>
        <taxon>Bacteria</taxon>
        <taxon>Pseudomonadati</taxon>
        <taxon>Pseudomonadota</taxon>
        <taxon>Betaproteobacteria</taxon>
        <taxon>Neisseriales</taxon>
        <taxon>Aquaspirillaceae</taxon>
        <taxon>Microvirgula</taxon>
    </lineage>
</organism>
<dbReference type="SMART" id="SM00382">
    <property type="entry name" value="AAA"/>
    <property type="match status" value="1"/>
</dbReference>
<dbReference type="InterPro" id="IPR017871">
    <property type="entry name" value="ABC_transporter-like_CS"/>
</dbReference>
<evidence type="ECO:0000256" key="3">
    <source>
        <dbReference type="ARBA" id="ARBA00022475"/>
    </source>
</evidence>
<dbReference type="OrthoDB" id="5296765at2"/>
<evidence type="ECO:0000256" key="1">
    <source>
        <dbReference type="ARBA" id="ARBA00005417"/>
    </source>
</evidence>
<dbReference type="SUPFAM" id="SSF52540">
    <property type="entry name" value="P-loop containing nucleoside triphosphate hydrolases"/>
    <property type="match status" value="1"/>
</dbReference>
<proteinExistence type="inferred from homology"/>
<evidence type="ECO:0000256" key="2">
    <source>
        <dbReference type="ARBA" id="ARBA00022448"/>
    </source>
</evidence>
<dbReference type="EMBL" id="CP028519">
    <property type="protein sequence ID" value="AVY96112.1"/>
    <property type="molecule type" value="Genomic_DNA"/>
</dbReference>
<dbReference type="GO" id="GO:0016887">
    <property type="term" value="F:ATP hydrolysis activity"/>
    <property type="evidence" value="ECO:0007669"/>
    <property type="project" value="InterPro"/>
</dbReference>
<keyword evidence="3" id="KW-1003">Cell membrane</keyword>
<evidence type="ECO:0000313" key="8">
    <source>
        <dbReference type="Proteomes" id="UP000244173"/>
    </source>
</evidence>
<feature type="domain" description="ABC transporter" evidence="6">
    <location>
        <begin position="1"/>
        <end position="230"/>
    </location>
</feature>
<keyword evidence="4" id="KW-0547">Nucleotide-binding</keyword>
<dbReference type="PROSITE" id="PS00211">
    <property type="entry name" value="ABC_TRANSPORTER_1"/>
    <property type="match status" value="1"/>
</dbReference>
<keyword evidence="2" id="KW-0813">Transport</keyword>
<dbReference type="InterPro" id="IPR003593">
    <property type="entry name" value="AAA+_ATPase"/>
</dbReference>
<keyword evidence="5 7" id="KW-0067">ATP-binding</keyword>
<dbReference type="KEGG" id="maer:DAI18_14445"/>
<dbReference type="PANTHER" id="PTHR42794">
    <property type="entry name" value="HEMIN IMPORT ATP-BINDING PROTEIN HMUV"/>
    <property type="match status" value="1"/>
</dbReference>
<dbReference type="CDD" id="cd03214">
    <property type="entry name" value="ABC_Iron-Siderophores_B12_Hemin"/>
    <property type="match status" value="1"/>
</dbReference>
<dbReference type="STRING" id="1122240.GCA_000620105_01401"/>
<evidence type="ECO:0000259" key="6">
    <source>
        <dbReference type="PROSITE" id="PS50893"/>
    </source>
</evidence>
<name>A0A2S0PFG9_9NEIS</name>
<comment type="similarity">
    <text evidence="1">Belongs to the ABC transporter superfamily.</text>
</comment>
<protein>
    <submittedName>
        <fullName evidence="7">ABC transporter ATP-binding protein</fullName>
    </submittedName>
</protein>
<dbReference type="GO" id="GO:0005524">
    <property type="term" value="F:ATP binding"/>
    <property type="evidence" value="ECO:0007669"/>
    <property type="project" value="UniProtKB-KW"/>
</dbReference>
<evidence type="ECO:0000256" key="4">
    <source>
        <dbReference type="ARBA" id="ARBA00022741"/>
    </source>
</evidence>
<dbReference type="AlphaFoldDB" id="A0A2S0PFG9"/>